<gene>
    <name evidence="2" type="ORF">SAMN05421867_1052</name>
</gene>
<organism evidence="2 3">
    <name type="scientific">Cellulomonas marina</name>
    <dbReference type="NCBI Taxonomy" id="988821"/>
    <lineage>
        <taxon>Bacteria</taxon>
        <taxon>Bacillati</taxon>
        <taxon>Actinomycetota</taxon>
        <taxon>Actinomycetes</taxon>
        <taxon>Micrococcales</taxon>
        <taxon>Cellulomonadaceae</taxon>
        <taxon>Cellulomonas</taxon>
    </lineage>
</organism>
<keyword evidence="3" id="KW-1185">Reference proteome</keyword>
<feature type="region of interest" description="Disordered" evidence="1">
    <location>
        <begin position="130"/>
        <end position="154"/>
    </location>
</feature>
<dbReference type="Proteomes" id="UP000199012">
    <property type="component" value="Unassembled WGS sequence"/>
</dbReference>
<dbReference type="EMBL" id="FOKA01000005">
    <property type="protein sequence ID" value="SFA99388.1"/>
    <property type="molecule type" value="Genomic_DNA"/>
</dbReference>
<dbReference type="AlphaFoldDB" id="A0A1I0XGL3"/>
<dbReference type="RefSeq" id="WP_239078934.1">
    <property type="nucleotide sequence ID" value="NZ_BONM01000022.1"/>
</dbReference>
<proteinExistence type="predicted"/>
<dbReference type="PANTHER" id="PTHR36974">
    <property type="entry name" value="MEMBRANE PROTEIN-RELATED"/>
    <property type="match status" value="1"/>
</dbReference>
<name>A0A1I0XGL3_9CELL</name>
<sequence length="154" mass="15659">MTTGAAARRHLPALALAGLLGAAGVLHLRRPAVFEPLIPAALGPARPWVLGSGVAELACAALLVPPAARRLGGLASAALLVAVLPGNAKMALDADGSGPWTRDRRVTLLRLPLQAPLVAWALAVARHGAGTTPPSGALLPRPARRRGDVSDDRA</sequence>
<reference evidence="2 3" key="1">
    <citation type="submission" date="2016-10" db="EMBL/GenBank/DDBJ databases">
        <authorList>
            <person name="de Groot N.N."/>
        </authorList>
    </citation>
    <scope>NUCLEOTIDE SEQUENCE [LARGE SCALE GENOMIC DNA]</scope>
    <source>
        <strain evidence="2 3">CGMCC 4.6945</strain>
    </source>
</reference>
<evidence type="ECO:0000313" key="2">
    <source>
        <dbReference type="EMBL" id="SFA99388.1"/>
    </source>
</evidence>
<accession>A0A1I0XGL3</accession>
<evidence type="ECO:0000256" key="1">
    <source>
        <dbReference type="SAM" id="MobiDB-lite"/>
    </source>
</evidence>
<protein>
    <submittedName>
        <fullName evidence="2">Uncharacterized membrane protein</fullName>
    </submittedName>
</protein>
<dbReference type="PANTHER" id="PTHR36974:SF1">
    <property type="entry name" value="DOXX FAMILY MEMBRANE PROTEIN"/>
    <property type="match status" value="1"/>
</dbReference>
<dbReference type="STRING" id="988821.SAMN05421867_1052"/>
<evidence type="ECO:0000313" key="3">
    <source>
        <dbReference type="Proteomes" id="UP000199012"/>
    </source>
</evidence>
<feature type="compositionally biased region" description="Basic and acidic residues" evidence="1">
    <location>
        <begin position="145"/>
        <end position="154"/>
    </location>
</feature>